<feature type="signal peptide" evidence="1">
    <location>
        <begin position="1"/>
        <end position="19"/>
    </location>
</feature>
<dbReference type="EMBL" id="GG666615">
    <property type="protein sequence ID" value="EEN48588.1"/>
    <property type="molecule type" value="Genomic_DNA"/>
</dbReference>
<reference evidence="2" key="1">
    <citation type="journal article" date="2008" name="Nature">
        <title>The amphioxus genome and the evolution of the chordate karyotype.</title>
        <authorList>
            <consortium name="US DOE Joint Genome Institute (JGI-PGF)"/>
            <person name="Putnam N.H."/>
            <person name="Butts T."/>
            <person name="Ferrier D.E.K."/>
            <person name="Furlong R.F."/>
            <person name="Hellsten U."/>
            <person name="Kawashima T."/>
            <person name="Robinson-Rechavi M."/>
            <person name="Shoguchi E."/>
            <person name="Terry A."/>
            <person name="Yu J.-K."/>
            <person name="Benito-Gutierrez E.L."/>
            <person name="Dubchak I."/>
            <person name="Garcia-Fernandez J."/>
            <person name="Gibson-Brown J.J."/>
            <person name="Grigoriev I.V."/>
            <person name="Horton A.C."/>
            <person name="de Jong P.J."/>
            <person name="Jurka J."/>
            <person name="Kapitonov V.V."/>
            <person name="Kohara Y."/>
            <person name="Kuroki Y."/>
            <person name="Lindquist E."/>
            <person name="Lucas S."/>
            <person name="Osoegawa K."/>
            <person name="Pennacchio L.A."/>
            <person name="Salamov A.A."/>
            <person name="Satou Y."/>
            <person name="Sauka-Spengler T."/>
            <person name="Schmutz J."/>
            <person name="Shin-I T."/>
            <person name="Toyoda A."/>
            <person name="Bronner-Fraser M."/>
            <person name="Fujiyama A."/>
            <person name="Holland L.Z."/>
            <person name="Holland P.W.H."/>
            <person name="Satoh N."/>
            <person name="Rokhsar D.S."/>
        </authorList>
    </citation>
    <scope>NUCLEOTIDE SEQUENCE [LARGE SCALE GENOMIC DNA]</scope>
    <source>
        <strain evidence="2">S238N-H82</strain>
        <tissue evidence="2">Testes</tissue>
    </source>
</reference>
<evidence type="ECO:0000256" key="1">
    <source>
        <dbReference type="SAM" id="SignalP"/>
    </source>
</evidence>
<name>C3ZFV0_BRAFL</name>
<protein>
    <submittedName>
        <fullName evidence="2">Uncharacterized protein</fullName>
    </submittedName>
</protein>
<proteinExistence type="predicted"/>
<keyword evidence="1" id="KW-0732">Signal</keyword>
<dbReference type="AlphaFoldDB" id="C3ZFV0"/>
<sequence>MKTAAVLVCLALLLAIAYSAPVDNPGVQKRSIEKAAKAHPHAAGEKALHELESLEKRVKANHQLVNDPGFREQAKKALGLVKKRASNMDASQRKKVAREVAKILGKMEAQMVYQKLHK</sequence>
<accession>C3ZFV0</accession>
<evidence type="ECO:0000313" key="2">
    <source>
        <dbReference type="EMBL" id="EEN48588.1"/>
    </source>
</evidence>
<feature type="chain" id="PRO_5002936779" evidence="1">
    <location>
        <begin position="20"/>
        <end position="118"/>
    </location>
</feature>
<gene>
    <name evidence="2" type="ORF">BRAFLDRAFT_118909</name>
</gene>
<dbReference type="InParanoid" id="C3ZFV0"/>
<organism>
    <name type="scientific">Branchiostoma floridae</name>
    <name type="common">Florida lancelet</name>
    <name type="synonym">Amphioxus</name>
    <dbReference type="NCBI Taxonomy" id="7739"/>
    <lineage>
        <taxon>Eukaryota</taxon>
        <taxon>Metazoa</taxon>
        <taxon>Chordata</taxon>
        <taxon>Cephalochordata</taxon>
        <taxon>Leptocardii</taxon>
        <taxon>Amphioxiformes</taxon>
        <taxon>Branchiostomatidae</taxon>
        <taxon>Branchiostoma</taxon>
    </lineage>
</organism>